<accession>A0ABM5GQ33</accession>
<keyword evidence="6" id="KW-0297">G-protein coupled receptor</keyword>
<evidence type="ECO:0000256" key="1">
    <source>
        <dbReference type="ARBA" id="ARBA00004651"/>
    </source>
</evidence>
<feature type="transmembrane region" description="Helical" evidence="11">
    <location>
        <begin position="544"/>
        <end position="565"/>
    </location>
</feature>
<evidence type="ECO:0000313" key="14">
    <source>
        <dbReference type="RefSeq" id="XP_072859747.1"/>
    </source>
</evidence>
<dbReference type="PRINTS" id="PR00248">
    <property type="entry name" value="GPCRMGR"/>
</dbReference>
<dbReference type="PANTHER" id="PTHR24061:SF599">
    <property type="entry name" value="G-PROTEIN COUPLED RECEPTORS FAMILY 3 PROFILE DOMAIN-CONTAINING PROTEIN"/>
    <property type="match status" value="1"/>
</dbReference>
<feature type="transmembrane region" description="Helical" evidence="11">
    <location>
        <begin position="734"/>
        <end position="754"/>
    </location>
</feature>
<comment type="subcellular location">
    <subcellularLocation>
        <location evidence="1">Cell membrane</location>
        <topology evidence="1">Multi-pass membrane protein</topology>
    </subcellularLocation>
</comment>
<evidence type="ECO:0000256" key="3">
    <source>
        <dbReference type="ARBA" id="ARBA00022692"/>
    </source>
</evidence>
<evidence type="ECO:0000256" key="4">
    <source>
        <dbReference type="ARBA" id="ARBA00022729"/>
    </source>
</evidence>
<evidence type="ECO:0000256" key="9">
    <source>
        <dbReference type="ARBA" id="ARBA00023180"/>
    </source>
</evidence>
<evidence type="ECO:0000259" key="12">
    <source>
        <dbReference type="PROSITE" id="PS50259"/>
    </source>
</evidence>
<keyword evidence="7 11" id="KW-0472">Membrane</keyword>
<dbReference type="InterPro" id="IPR028082">
    <property type="entry name" value="Peripla_BP_I"/>
</dbReference>
<dbReference type="Pfam" id="PF01094">
    <property type="entry name" value="ANF_receptor"/>
    <property type="match status" value="1"/>
</dbReference>
<dbReference type="PRINTS" id="PR01535">
    <property type="entry name" value="VOMERONASL2R"/>
</dbReference>
<dbReference type="InterPro" id="IPR000337">
    <property type="entry name" value="GPCR_3"/>
</dbReference>
<dbReference type="Gene3D" id="2.10.50.30">
    <property type="entry name" value="GPCR, family 3, nine cysteines domain"/>
    <property type="match status" value="1"/>
</dbReference>
<feature type="domain" description="G-protein coupled receptors family 3 profile" evidence="12">
    <location>
        <begin position="540"/>
        <end position="804"/>
    </location>
</feature>
<keyword evidence="5 11" id="KW-1133">Transmembrane helix</keyword>
<feature type="transmembrane region" description="Helical" evidence="11">
    <location>
        <begin position="577"/>
        <end position="598"/>
    </location>
</feature>
<evidence type="ECO:0000256" key="2">
    <source>
        <dbReference type="ARBA" id="ARBA00022475"/>
    </source>
</evidence>
<keyword evidence="8" id="KW-0675">Receptor</keyword>
<evidence type="ECO:0000256" key="10">
    <source>
        <dbReference type="ARBA" id="ARBA00023224"/>
    </source>
</evidence>
<dbReference type="InterPro" id="IPR001828">
    <property type="entry name" value="ANF_lig-bd_rcpt"/>
</dbReference>
<evidence type="ECO:0000313" key="13">
    <source>
        <dbReference type="Proteomes" id="UP001652642"/>
    </source>
</evidence>
<dbReference type="InterPro" id="IPR017978">
    <property type="entry name" value="GPCR_3_C"/>
</dbReference>
<proteinExistence type="predicted"/>
<dbReference type="Proteomes" id="UP001652642">
    <property type="component" value="Chromosome 6"/>
</dbReference>
<feature type="transmembrane region" description="Helical" evidence="11">
    <location>
        <begin position="610"/>
        <end position="635"/>
    </location>
</feature>
<feature type="transmembrane region" description="Helical" evidence="11">
    <location>
        <begin position="760"/>
        <end position="782"/>
    </location>
</feature>
<dbReference type="PANTHER" id="PTHR24061">
    <property type="entry name" value="CALCIUM-SENSING RECEPTOR-RELATED"/>
    <property type="match status" value="1"/>
</dbReference>
<feature type="transmembrane region" description="Helical" evidence="11">
    <location>
        <begin position="699"/>
        <end position="722"/>
    </location>
</feature>
<organism evidence="13 14">
    <name type="scientific">Pogona vitticeps</name>
    <name type="common">central bearded dragon</name>
    <dbReference type="NCBI Taxonomy" id="103695"/>
    <lineage>
        <taxon>Eukaryota</taxon>
        <taxon>Metazoa</taxon>
        <taxon>Chordata</taxon>
        <taxon>Craniata</taxon>
        <taxon>Vertebrata</taxon>
        <taxon>Euteleostomi</taxon>
        <taxon>Lepidosauria</taxon>
        <taxon>Squamata</taxon>
        <taxon>Bifurcata</taxon>
        <taxon>Unidentata</taxon>
        <taxon>Episquamata</taxon>
        <taxon>Toxicofera</taxon>
        <taxon>Iguania</taxon>
        <taxon>Acrodonta</taxon>
        <taxon>Agamidae</taxon>
        <taxon>Amphibolurinae</taxon>
        <taxon>Pogona</taxon>
    </lineage>
</organism>
<dbReference type="InterPro" id="IPR017979">
    <property type="entry name" value="GPCR_3_CS"/>
</dbReference>
<gene>
    <name evidence="14" type="primary">LOC110071086</name>
</gene>
<evidence type="ECO:0000256" key="7">
    <source>
        <dbReference type="ARBA" id="ARBA00023136"/>
    </source>
</evidence>
<feature type="transmembrane region" description="Helical" evidence="11">
    <location>
        <begin position="655"/>
        <end position="674"/>
    </location>
</feature>
<evidence type="ECO:0000256" key="11">
    <source>
        <dbReference type="SAM" id="Phobius"/>
    </source>
</evidence>
<dbReference type="CDD" id="cd15283">
    <property type="entry name" value="7tmC_V2R_pheromone"/>
    <property type="match status" value="1"/>
</dbReference>
<dbReference type="SUPFAM" id="SSF53822">
    <property type="entry name" value="Periplasmic binding protein-like I"/>
    <property type="match status" value="1"/>
</dbReference>
<sequence>MKAHCSVSTWAVTKNYQPVLALAFAVSEINENSQLLPNLTLGFHIFDNYFSRRRIYHIAMEFFFTQHKFFPNYKCGTHNHLIAVIGGLGSETSRSLSDILNIYKLPQFSYGDFAPEMRDKSNLLSLYQMLPYDIYQYKGIAQLLLHFKWMWVGLMTMDSENGESFLRNIEAIFHHYGICPAFMEKIFKLTFFYDVLNVGARWNKIFTDVMESNAHVIVIYGDTEMMLTFKVLLHEGEPEHEKGFGKVWILTVHLDLIAVSMHRDWDIEPFHGALAFTAHSEKVPGFQKFFQNARPYSAKGDGFIRTFWEQAFSCSFLNSNDNWDIEKACTGDERLESLPAPYFEMSMTGHSYSIYNAVYALANAAHCKYTSRSKSRMMILKSMHPWQLHPVLRNLKFNNSAGETVVLNENGEFTMGFDITNLITFPNNSFVRMNIGKVNPWGSPGNDFMIDEDAIVWPRSFNQVVPLSLCNDNCHPGYQKKKKEGKPFCCYDCAPCPSGKISQQTDMDSCTMCPEDHYPNEEQNKCIPKTVTFLTYEEPLGSSLAFGAVSFSLITGLVLGILVKYHSTPIVIANNRHLTYILLTSLLFCFLCALLFIGRPVKVTCLLRQAAFVMVFSVALSCVLAKTITVVLAFVATRPGNSMRKWLGKRVTNSVILLGSLIQGGICIIWLVTFPPFLDTDMNSVAEEIILECNDGSRIMFYCALGYMSILTIISFSVAFQARKLPDTFNEAKMITFSMLVFSCVWLSFVPTYLSTTGKYMVAVEIFSILVSSAGLLVCIFFPKCYIILLRPQLNIKDQLIKRKK</sequence>
<evidence type="ECO:0000256" key="5">
    <source>
        <dbReference type="ARBA" id="ARBA00022989"/>
    </source>
</evidence>
<keyword evidence="2" id="KW-1003">Cell membrane</keyword>
<evidence type="ECO:0000256" key="8">
    <source>
        <dbReference type="ARBA" id="ARBA00023170"/>
    </source>
</evidence>
<dbReference type="InterPro" id="IPR011500">
    <property type="entry name" value="GPCR_3_9-Cys_dom"/>
</dbReference>
<dbReference type="Pfam" id="PF07562">
    <property type="entry name" value="NCD3G"/>
    <property type="match status" value="1"/>
</dbReference>
<keyword evidence="9" id="KW-0325">Glycoprotein</keyword>
<keyword evidence="3 11" id="KW-0812">Transmembrane</keyword>
<keyword evidence="4" id="KW-0732">Signal</keyword>
<dbReference type="InterPro" id="IPR004073">
    <property type="entry name" value="GPCR_3_vmron_rcpt_2"/>
</dbReference>
<name>A0ABM5GQ33_9SAUR</name>
<keyword evidence="10" id="KW-0807">Transducer</keyword>
<dbReference type="PROSITE" id="PS00981">
    <property type="entry name" value="G_PROTEIN_RECEP_F3_3"/>
    <property type="match status" value="1"/>
</dbReference>
<dbReference type="InterPro" id="IPR000068">
    <property type="entry name" value="GPCR_3_Ca_sens_rcpt-rel"/>
</dbReference>
<dbReference type="Pfam" id="PF00003">
    <property type="entry name" value="7tm_3"/>
    <property type="match status" value="1"/>
</dbReference>
<protein>
    <submittedName>
        <fullName evidence="14">Vomeronasal type-2 receptor 26-like</fullName>
    </submittedName>
</protein>
<dbReference type="Gene3D" id="3.40.50.2300">
    <property type="match status" value="2"/>
</dbReference>
<dbReference type="PROSITE" id="PS50259">
    <property type="entry name" value="G_PROTEIN_RECEP_F3_4"/>
    <property type="match status" value="1"/>
</dbReference>
<keyword evidence="13" id="KW-1185">Reference proteome</keyword>
<evidence type="ECO:0000256" key="6">
    <source>
        <dbReference type="ARBA" id="ARBA00023040"/>
    </source>
</evidence>
<dbReference type="InterPro" id="IPR038550">
    <property type="entry name" value="GPCR_3_9-Cys_sf"/>
</dbReference>
<dbReference type="RefSeq" id="XP_072859747.1">
    <property type="nucleotide sequence ID" value="XM_073003646.1"/>
</dbReference>
<reference evidence="14" key="1">
    <citation type="submission" date="2025-08" db="UniProtKB">
        <authorList>
            <consortium name="RefSeq"/>
        </authorList>
    </citation>
    <scope>IDENTIFICATION</scope>
</reference>
<dbReference type="GeneID" id="110071086"/>